<protein>
    <recommendedName>
        <fullName evidence="4">Flagellar hook-basal body complex protein FliE</fullName>
    </recommendedName>
</protein>
<dbReference type="PANTHER" id="PTHR34653:SF1">
    <property type="entry name" value="FLAGELLAR HOOK-BASAL BODY COMPLEX PROTEIN FLIE"/>
    <property type="match status" value="1"/>
</dbReference>
<dbReference type="GeneID" id="78227345"/>
<dbReference type="InterPro" id="IPR001624">
    <property type="entry name" value="FliE"/>
</dbReference>
<keyword evidence="3 4" id="KW-0975">Bacterial flagellum</keyword>
<evidence type="ECO:0000256" key="4">
    <source>
        <dbReference type="HAMAP-Rule" id="MF_00724"/>
    </source>
</evidence>
<dbReference type="PRINTS" id="PR01006">
    <property type="entry name" value="FLGHOOKFLIE"/>
</dbReference>
<accession>A0AAN4R3E9</accession>
<evidence type="ECO:0000313" key="6">
    <source>
        <dbReference type="Proteomes" id="UP000321287"/>
    </source>
</evidence>
<dbReference type="PANTHER" id="PTHR34653">
    <property type="match status" value="1"/>
</dbReference>
<dbReference type="GO" id="GO:0003774">
    <property type="term" value="F:cytoskeletal motor activity"/>
    <property type="evidence" value="ECO:0007669"/>
    <property type="project" value="InterPro"/>
</dbReference>
<dbReference type="AlphaFoldDB" id="A0AAN4R3E9"/>
<dbReference type="RefSeq" id="WP_023979282.1">
    <property type="nucleotide sequence ID" value="NZ_AP014690.1"/>
</dbReference>
<dbReference type="GO" id="GO:0071973">
    <property type="term" value="P:bacterial-type flagellum-dependent cell motility"/>
    <property type="evidence" value="ECO:0007669"/>
    <property type="project" value="InterPro"/>
</dbReference>
<reference evidence="5 6" key="1">
    <citation type="submission" date="2019-07" db="EMBL/GenBank/DDBJ databases">
        <title>Whole genome shotgun sequence of Asaia bogorensis NBRC 16594.</title>
        <authorList>
            <person name="Hosoyama A."/>
            <person name="Uohara A."/>
            <person name="Ohji S."/>
            <person name="Ichikawa N."/>
        </authorList>
    </citation>
    <scope>NUCLEOTIDE SEQUENCE [LARGE SCALE GENOMIC DNA]</scope>
    <source>
        <strain evidence="5 6">NBRC 16594</strain>
    </source>
</reference>
<dbReference type="HAMAP" id="MF_00724">
    <property type="entry name" value="FliE"/>
    <property type="match status" value="1"/>
</dbReference>
<sequence>MISDVTTRSFDAMNAYGEVQRSLQSATGPAKQADTSSIGTGSFSDALSGALQDAVHTGKVAETQTAAGLSGHGDMTEIATSVAEAKLTLQTVTAVRDRFVQAYQDVMKMSI</sequence>
<dbReference type="GO" id="GO:0005198">
    <property type="term" value="F:structural molecule activity"/>
    <property type="evidence" value="ECO:0007669"/>
    <property type="project" value="InterPro"/>
</dbReference>
<gene>
    <name evidence="4" type="primary">fliE</name>
    <name evidence="5" type="ORF">ABO01nite_16040</name>
</gene>
<evidence type="ECO:0000256" key="2">
    <source>
        <dbReference type="ARBA" id="ARBA00009272"/>
    </source>
</evidence>
<proteinExistence type="inferred from homology"/>
<evidence type="ECO:0000256" key="3">
    <source>
        <dbReference type="ARBA" id="ARBA00023143"/>
    </source>
</evidence>
<dbReference type="KEGG" id="abg:Asbog_02331"/>
<dbReference type="Pfam" id="PF02049">
    <property type="entry name" value="FliE"/>
    <property type="match status" value="1"/>
</dbReference>
<name>A0AAN4R3E9_9PROT</name>
<comment type="similarity">
    <text evidence="2 4">Belongs to the FliE family.</text>
</comment>
<organism evidence="5 6">
    <name type="scientific">Asaia bogorensis NBRC 16594</name>
    <dbReference type="NCBI Taxonomy" id="1231624"/>
    <lineage>
        <taxon>Bacteria</taxon>
        <taxon>Pseudomonadati</taxon>
        <taxon>Pseudomonadota</taxon>
        <taxon>Alphaproteobacteria</taxon>
        <taxon>Acetobacterales</taxon>
        <taxon>Acetobacteraceae</taxon>
        <taxon>Asaia</taxon>
    </lineage>
</organism>
<dbReference type="Proteomes" id="UP000321287">
    <property type="component" value="Unassembled WGS sequence"/>
</dbReference>
<dbReference type="GO" id="GO:0009425">
    <property type="term" value="C:bacterial-type flagellum basal body"/>
    <property type="evidence" value="ECO:0007669"/>
    <property type="project" value="UniProtKB-SubCell"/>
</dbReference>
<evidence type="ECO:0000256" key="1">
    <source>
        <dbReference type="ARBA" id="ARBA00004117"/>
    </source>
</evidence>
<dbReference type="EMBL" id="BJVS01000004">
    <property type="protein sequence ID" value="GEL53597.1"/>
    <property type="molecule type" value="Genomic_DNA"/>
</dbReference>
<keyword evidence="6" id="KW-1185">Reference proteome</keyword>
<comment type="caution">
    <text evidence="5">The sequence shown here is derived from an EMBL/GenBank/DDBJ whole genome shotgun (WGS) entry which is preliminary data.</text>
</comment>
<comment type="subcellular location">
    <subcellularLocation>
        <location evidence="1 4">Bacterial flagellum basal body</location>
    </subcellularLocation>
</comment>
<evidence type="ECO:0000313" key="5">
    <source>
        <dbReference type="EMBL" id="GEL53597.1"/>
    </source>
</evidence>